<evidence type="ECO:0008006" key="3">
    <source>
        <dbReference type="Google" id="ProtNLM"/>
    </source>
</evidence>
<proteinExistence type="predicted"/>
<dbReference type="eggNOG" id="ENOG502ZD4K">
    <property type="taxonomic scope" value="Bacteria"/>
</dbReference>
<dbReference type="STRING" id="1317124.DW2_17285"/>
<dbReference type="AlphaFoldDB" id="A0A085TS96"/>
<evidence type="ECO:0000313" key="2">
    <source>
        <dbReference type="Proteomes" id="UP000028607"/>
    </source>
</evidence>
<evidence type="ECO:0000313" key="1">
    <source>
        <dbReference type="EMBL" id="KFE33593.1"/>
    </source>
</evidence>
<protein>
    <recommendedName>
        <fullName evidence="3">DUF4180 domain-containing protein</fullName>
    </recommendedName>
</protein>
<dbReference type="PATRIC" id="fig|1317124.6.peg.3486"/>
<dbReference type="RefSeq" id="WP_038148455.1">
    <property type="nucleotide sequence ID" value="NZ_AQRC01000017.1"/>
</dbReference>
<dbReference type="EMBL" id="AQRC01000017">
    <property type="protein sequence ID" value="KFE33593.1"/>
    <property type="molecule type" value="Genomic_DNA"/>
</dbReference>
<accession>A0A085TS96</accession>
<name>A0A085TS96_9RHOB</name>
<dbReference type="OrthoDB" id="7858157at2"/>
<gene>
    <name evidence="1" type="ORF">DW2_17285</name>
</gene>
<sequence length="106" mass="11543">MIEKMDNAPGGITGFEVSGTVLAHDVTEALRVVAPSDRLLVQVAPRFDGYMAELVGGMRRACRDGQAERCALIVPKDMRSEATMQGEGDGFRVFTARDEAERWLAA</sequence>
<reference evidence="1 2" key="2">
    <citation type="journal article" date="2015" name="Antonie Van Leeuwenhoek">
        <title>Thioclava indica sp. nov., isolated from surface seawater of the Indian Ocean.</title>
        <authorList>
            <person name="Liu Y."/>
            <person name="Lai Q."/>
            <person name="Du J."/>
            <person name="Xu H."/>
            <person name="Jiang L."/>
            <person name="Shao Z."/>
        </authorList>
    </citation>
    <scope>NUCLEOTIDE SEQUENCE [LARGE SCALE GENOMIC DNA]</scope>
    <source>
        <strain evidence="1 2">13D2W-2</strain>
    </source>
</reference>
<keyword evidence="2" id="KW-1185">Reference proteome</keyword>
<dbReference type="Proteomes" id="UP000028607">
    <property type="component" value="Unassembled WGS sequence"/>
</dbReference>
<organism evidence="1 2">
    <name type="scientific">Thioclava atlantica</name>
    <dbReference type="NCBI Taxonomy" id="1317124"/>
    <lineage>
        <taxon>Bacteria</taxon>
        <taxon>Pseudomonadati</taxon>
        <taxon>Pseudomonadota</taxon>
        <taxon>Alphaproteobacteria</taxon>
        <taxon>Rhodobacterales</taxon>
        <taxon>Paracoccaceae</taxon>
        <taxon>Thioclava</taxon>
    </lineage>
</organism>
<comment type="caution">
    <text evidence="1">The sequence shown here is derived from an EMBL/GenBank/DDBJ whole genome shotgun (WGS) entry which is preliminary data.</text>
</comment>
<reference evidence="2" key="1">
    <citation type="submission" date="2013-04" db="EMBL/GenBank/DDBJ databases">
        <title>Thioclava sp. 13D2W-2 Genome Sequencing.</title>
        <authorList>
            <person name="Lai Q."/>
            <person name="Li G."/>
            <person name="Shao Z."/>
        </authorList>
    </citation>
    <scope>NUCLEOTIDE SEQUENCE [LARGE SCALE GENOMIC DNA]</scope>
    <source>
        <strain evidence="2">13D2W-2</strain>
    </source>
</reference>